<keyword evidence="3" id="KW-1185">Reference proteome</keyword>
<evidence type="ECO:0000313" key="3">
    <source>
        <dbReference type="Proteomes" id="UP000316921"/>
    </source>
</evidence>
<accession>A0A518BMK5</accession>
<evidence type="ECO:0008006" key="4">
    <source>
        <dbReference type="Google" id="ProtNLM"/>
    </source>
</evidence>
<dbReference type="KEGG" id="pbap:Pla133_33030"/>
<evidence type="ECO:0000256" key="1">
    <source>
        <dbReference type="SAM" id="Phobius"/>
    </source>
</evidence>
<name>A0A518BMK5_9BACT</name>
<dbReference type="InterPro" id="IPR021354">
    <property type="entry name" value="DUF2975"/>
</dbReference>
<sequence length="174" mass="17962">MSRKTNDPLLTTAALLLGLFIGLLFFAMIMVAIGLGAVLTVQRSEIVSDIAAEGLAAGTYWGIVAGLVAVVAMLFLGLRFTLELRSIVASVKDGDPFVAGNAAHLARMGWLALAIQLIAIPVGIAAAAAGELTDGVPADVGTSGGGVVLVLTLFILARVFRRGTEMREELEGTV</sequence>
<dbReference type="RefSeq" id="WP_145067024.1">
    <property type="nucleotide sequence ID" value="NZ_CP036287.1"/>
</dbReference>
<dbReference type="EMBL" id="CP036287">
    <property type="protein sequence ID" value="QDU68209.1"/>
    <property type="molecule type" value="Genomic_DNA"/>
</dbReference>
<keyword evidence="1" id="KW-1133">Transmembrane helix</keyword>
<evidence type="ECO:0000313" key="2">
    <source>
        <dbReference type="EMBL" id="QDU68209.1"/>
    </source>
</evidence>
<dbReference type="Pfam" id="PF11188">
    <property type="entry name" value="DUF2975"/>
    <property type="match status" value="1"/>
</dbReference>
<feature type="transmembrane region" description="Helical" evidence="1">
    <location>
        <begin position="12"/>
        <end position="39"/>
    </location>
</feature>
<feature type="transmembrane region" description="Helical" evidence="1">
    <location>
        <begin position="141"/>
        <end position="160"/>
    </location>
</feature>
<organism evidence="2 3">
    <name type="scientific">Engelhardtia mirabilis</name>
    <dbReference type="NCBI Taxonomy" id="2528011"/>
    <lineage>
        <taxon>Bacteria</taxon>
        <taxon>Pseudomonadati</taxon>
        <taxon>Planctomycetota</taxon>
        <taxon>Planctomycetia</taxon>
        <taxon>Planctomycetia incertae sedis</taxon>
        <taxon>Engelhardtia</taxon>
    </lineage>
</organism>
<protein>
    <recommendedName>
        <fullName evidence="4">DUF2975 domain-containing protein</fullName>
    </recommendedName>
</protein>
<dbReference type="AlphaFoldDB" id="A0A518BMK5"/>
<dbReference type="Proteomes" id="UP000316921">
    <property type="component" value="Chromosome"/>
</dbReference>
<keyword evidence="1" id="KW-0812">Transmembrane</keyword>
<feature type="transmembrane region" description="Helical" evidence="1">
    <location>
        <begin position="110"/>
        <end position="129"/>
    </location>
</feature>
<reference evidence="2 3" key="1">
    <citation type="submission" date="2019-02" db="EMBL/GenBank/DDBJ databases">
        <title>Deep-cultivation of Planctomycetes and their phenomic and genomic characterization uncovers novel biology.</title>
        <authorList>
            <person name="Wiegand S."/>
            <person name="Jogler M."/>
            <person name="Boedeker C."/>
            <person name="Pinto D."/>
            <person name="Vollmers J."/>
            <person name="Rivas-Marin E."/>
            <person name="Kohn T."/>
            <person name="Peeters S.H."/>
            <person name="Heuer A."/>
            <person name="Rast P."/>
            <person name="Oberbeckmann S."/>
            <person name="Bunk B."/>
            <person name="Jeske O."/>
            <person name="Meyerdierks A."/>
            <person name="Storesund J.E."/>
            <person name="Kallscheuer N."/>
            <person name="Luecker S."/>
            <person name="Lage O.M."/>
            <person name="Pohl T."/>
            <person name="Merkel B.J."/>
            <person name="Hornburger P."/>
            <person name="Mueller R.-W."/>
            <person name="Bruemmer F."/>
            <person name="Labrenz M."/>
            <person name="Spormann A.M."/>
            <person name="Op den Camp H."/>
            <person name="Overmann J."/>
            <person name="Amann R."/>
            <person name="Jetten M.S.M."/>
            <person name="Mascher T."/>
            <person name="Medema M.H."/>
            <person name="Devos D.P."/>
            <person name="Kaster A.-K."/>
            <person name="Ovreas L."/>
            <person name="Rohde M."/>
            <person name="Galperin M.Y."/>
            <person name="Jogler C."/>
        </authorList>
    </citation>
    <scope>NUCLEOTIDE SEQUENCE [LARGE SCALE GENOMIC DNA]</scope>
    <source>
        <strain evidence="2 3">Pla133</strain>
    </source>
</reference>
<keyword evidence="1" id="KW-0472">Membrane</keyword>
<feature type="transmembrane region" description="Helical" evidence="1">
    <location>
        <begin position="59"/>
        <end position="78"/>
    </location>
</feature>
<proteinExistence type="predicted"/>
<gene>
    <name evidence="2" type="ORF">Pla133_33030</name>
</gene>